<evidence type="ECO:0000313" key="4">
    <source>
        <dbReference type="Proteomes" id="UP000460561"/>
    </source>
</evidence>
<name>A0A845A8F7_9SPHN</name>
<comment type="caution">
    <text evidence="3">The sequence shown here is derived from an EMBL/GenBank/DDBJ whole genome shotgun (WGS) entry which is preliminary data.</text>
</comment>
<keyword evidence="4" id="KW-1185">Reference proteome</keyword>
<keyword evidence="1" id="KW-0175">Coiled coil</keyword>
<dbReference type="EMBL" id="WTYQ01000001">
    <property type="protein sequence ID" value="MXP24846.1"/>
    <property type="molecule type" value="Genomic_DNA"/>
</dbReference>
<dbReference type="RefSeq" id="WP_160738041.1">
    <property type="nucleotide sequence ID" value="NZ_WTYQ01000001.1"/>
</dbReference>
<dbReference type="Proteomes" id="UP000460561">
    <property type="component" value="Unassembled WGS sequence"/>
</dbReference>
<sequence length="268" mass="29656">MPITKTAPKPQDSALPGENPDHNPRAKIGGNNPPPEEQIAIDFREAMLEKHPSYEQRIEDLKSASDRAVVDSAEAAGKAADLVRSIRAMMGAINDSHRETKQPFLNATRAVDGLKRQLVSPLDEALSTINRKQTEFLRQEEARREKLRKEEEARARAEALKAEEAERARREAEGQGDMEAMEAVEAAPAPAFVKKEPEPIRSADTGASVSGRKVWESQITDYEVAAIQVLDDDKVREAVEKAVARRVKAGVRSMEGVRIYQSLQAVSR</sequence>
<protein>
    <submittedName>
        <fullName evidence="3">Uncharacterized protein</fullName>
    </submittedName>
</protein>
<proteinExistence type="predicted"/>
<feature type="coiled-coil region" evidence="1">
    <location>
        <begin position="130"/>
        <end position="175"/>
    </location>
</feature>
<evidence type="ECO:0000256" key="1">
    <source>
        <dbReference type="SAM" id="Coils"/>
    </source>
</evidence>
<feature type="region of interest" description="Disordered" evidence="2">
    <location>
        <begin position="189"/>
        <end position="209"/>
    </location>
</feature>
<accession>A0A845A8F7</accession>
<evidence type="ECO:0000256" key="2">
    <source>
        <dbReference type="SAM" id="MobiDB-lite"/>
    </source>
</evidence>
<dbReference type="AlphaFoldDB" id="A0A845A8F7"/>
<dbReference type="OrthoDB" id="7594164at2"/>
<feature type="region of interest" description="Disordered" evidence="2">
    <location>
        <begin position="1"/>
        <end position="37"/>
    </location>
</feature>
<gene>
    <name evidence="3" type="ORF">GRI39_02135</name>
</gene>
<evidence type="ECO:0000313" key="3">
    <source>
        <dbReference type="EMBL" id="MXP24846.1"/>
    </source>
</evidence>
<organism evidence="3 4">
    <name type="scientific">Altericroceibacterium indicum</name>
    <dbReference type="NCBI Taxonomy" id="374177"/>
    <lineage>
        <taxon>Bacteria</taxon>
        <taxon>Pseudomonadati</taxon>
        <taxon>Pseudomonadota</taxon>
        <taxon>Alphaproteobacteria</taxon>
        <taxon>Sphingomonadales</taxon>
        <taxon>Erythrobacteraceae</taxon>
        <taxon>Altericroceibacterium</taxon>
    </lineage>
</organism>
<reference evidence="3 4" key="1">
    <citation type="submission" date="2019-12" db="EMBL/GenBank/DDBJ databases">
        <title>Genomic-based taxomic classification of the family Erythrobacteraceae.</title>
        <authorList>
            <person name="Xu L."/>
        </authorList>
    </citation>
    <scope>NUCLEOTIDE SEQUENCE [LARGE SCALE GENOMIC DNA]</scope>
    <source>
        <strain evidence="3 4">DSM 18604</strain>
    </source>
</reference>